<name>A0A139JVM1_BACUN</name>
<sequence>MNRIVLDTNSLIQCISPKSRYRKIWDCFLDGTNQLCVSDEILNEYEEILERLVGVEIAKLVIDVILNNPYTLFFTPYYNFNLIKSDPDDNKFVDCAIVANAKFIVTEDHHFHILKQYNFPKVSFIGLDDFCHSL</sequence>
<comment type="caution">
    <text evidence="3">The sequence shown here is derived from an EMBL/GenBank/DDBJ whole genome shotgun (WGS) entry which is preliminary data.</text>
</comment>
<protein>
    <submittedName>
        <fullName evidence="3">Putative toxin-antitoxin system toxin component, PIN family</fullName>
    </submittedName>
</protein>
<dbReference type="PANTHER" id="PTHR34610">
    <property type="entry name" value="SSL7007 PROTEIN"/>
    <property type="match status" value="1"/>
</dbReference>
<dbReference type="EMBL" id="WCTL01000022">
    <property type="protein sequence ID" value="KAB4231174.1"/>
    <property type="molecule type" value="Genomic_DNA"/>
</dbReference>
<gene>
    <name evidence="3" type="ORF">GAP41_05045</name>
    <name evidence="2" type="ORF">GAP47_18420</name>
</gene>
<evidence type="ECO:0000259" key="1">
    <source>
        <dbReference type="SMART" id="SM00670"/>
    </source>
</evidence>
<dbReference type="AlphaFoldDB" id="A0A139JVM1"/>
<dbReference type="SUPFAM" id="SSF88723">
    <property type="entry name" value="PIN domain-like"/>
    <property type="match status" value="1"/>
</dbReference>
<evidence type="ECO:0000313" key="4">
    <source>
        <dbReference type="Proteomes" id="UP000431575"/>
    </source>
</evidence>
<dbReference type="NCBIfam" id="TIGR00305">
    <property type="entry name" value="putative toxin-antitoxin system toxin component, PIN family"/>
    <property type="match status" value="1"/>
</dbReference>
<dbReference type="PANTHER" id="PTHR34610:SF3">
    <property type="entry name" value="SSL7007 PROTEIN"/>
    <property type="match status" value="1"/>
</dbReference>
<dbReference type="SMART" id="SM00670">
    <property type="entry name" value="PINc"/>
    <property type="match status" value="1"/>
</dbReference>
<feature type="domain" description="PIN" evidence="1">
    <location>
        <begin position="2"/>
        <end position="113"/>
    </location>
</feature>
<evidence type="ECO:0000313" key="2">
    <source>
        <dbReference type="EMBL" id="KAB4231174.1"/>
    </source>
</evidence>
<evidence type="ECO:0000313" key="3">
    <source>
        <dbReference type="EMBL" id="KAB4245632.1"/>
    </source>
</evidence>
<dbReference type="InterPro" id="IPR029060">
    <property type="entry name" value="PIN-like_dom_sf"/>
</dbReference>
<dbReference type="Pfam" id="PF13470">
    <property type="entry name" value="PIN_3"/>
    <property type="match status" value="1"/>
</dbReference>
<evidence type="ECO:0000313" key="5">
    <source>
        <dbReference type="Proteomes" id="UP000462376"/>
    </source>
</evidence>
<organism evidence="3 4">
    <name type="scientific">Bacteroides uniformis</name>
    <dbReference type="NCBI Taxonomy" id="820"/>
    <lineage>
        <taxon>Bacteria</taxon>
        <taxon>Pseudomonadati</taxon>
        <taxon>Bacteroidota</taxon>
        <taxon>Bacteroidia</taxon>
        <taxon>Bacteroidales</taxon>
        <taxon>Bacteroidaceae</taxon>
        <taxon>Bacteroides</taxon>
    </lineage>
</organism>
<dbReference type="InterPro" id="IPR002850">
    <property type="entry name" value="PIN_toxin-like"/>
</dbReference>
<reference evidence="4 5" key="1">
    <citation type="journal article" date="2019" name="Nat. Med.">
        <title>A library of human gut bacterial isolates paired with longitudinal multiomics data enables mechanistic microbiome research.</title>
        <authorList>
            <person name="Poyet M."/>
            <person name="Groussin M."/>
            <person name="Gibbons S.M."/>
            <person name="Avila-Pacheco J."/>
            <person name="Jiang X."/>
            <person name="Kearney S.M."/>
            <person name="Perrotta A.R."/>
            <person name="Berdy B."/>
            <person name="Zhao S."/>
            <person name="Lieberman T.D."/>
            <person name="Swanson P.K."/>
            <person name="Smith M."/>
            <person name="Roesemann S."/>
            <person name="Alexander J.E."/>
            <person name="Rich S.A."/>
            <person name="Livny J."/>
            <person name="Vlamakis H."/>
            <person name="Clish C."/>
            <person name="Bullock K."/>
            <person name="Deik A."/>
            <person name="Scott J."/>
            <person name="Pierce K.A."/>
            <person name="Xavier R.J."/>
            <person name="Alm E.J."/>
        </authorList>
    </citation>
    <scope>NUCLEOTIDE SEQUENCE [LARGE SCALE GENOMIC DNA]</scope>
    <source>
        <strain evidence="2 5">BIOML-A5</strain>
        <strain evidence="3 4">BIOML-A6</strain>
    </source>
</reference>
<dbReference type="Proteomes" id="UP000431575">
    <property type="component" value="Unassembled WGS sequence"/>
</dbReference>
<dbReference type="EMBL" id="WCTM01000002">
    <property type="protein sequence ID" value="KAB4245632.1"/>
    <property type="molecule type" value="Genomic_DNA"/>
</dbReference>
<dbReference type="STRING" id="820.ERS852554_00570"/>
<proteinExistence type="predicted"/>
<dbReference type="Proteomes" id="UP000462376">
    <property type="component" value="Unassembled WGS sequence"/>
</dbReference>
<dbReference type="InterPro" id="IPR002716">
    <property type="entry name" value="PIN_dom"/>
</dbReference>
<dbReference type="Gene3D" id="3.40.50.1010">
    <property type="entry name" value="5'-nuclease"/>
    <property type="match status" value="1"/>
</dbReference>
<dbReference type="RefSeq" id="WP_061412685.1">
    <property type="nucleotide sequence ID" value="NZ_CAKOCG010000054.1"/>
</dbReference>
<accession>A0A139JVM1</accession>